<reference evidence="2" key="1">
    <citation type="submission" date="2021-02" db="EMBL/GenBank/DDBJ databases">
        <authorList>
            <person name="Nowell W R."/>
        </authorList>
    </citation>
    <scope>NUCLEOTIDE SEQUENCE</scope>
</reference>
<name>A0A8S2YXD6_9BILA</name>
<sequence>MNNVLEPCRHFSQVYLDDIIIFSKITEEHIIHVHEVLGKLSANNLKINPPKCSLARQQIDYLGHTITATSITPLNDKIKAILDLKEPRTLREANRFIGGISCPFQLQYGRAPRLPPDQAPPTVIFNKPCDYFYQLQKNLELYHKIARENIIRNQQLSKQRYDRNRRDPHYKVGDLVLTRYYG</sequence>
<evidence type="ECO:0000259" key="1">
    <source>
        <dbReference type="Pfam" id="PF00078"/>
    </source>
</evidence>
<feature type="domain" description="Reverse transcriptase" evidence="1">
    <location>
        <begin position="1"/>
        <end position="66"/>
    </location>
</feature>
<dbReference type="Pfam" id="PF00078">
    <property type="entry name" value="RVT_1"/>
    <property type="match status" value="1"/>
</dbReference>
<organism evidence="2 3">
    <name type="scientific">Didymodactylos carnosus</name>
    <dbReference type="NCBI Taxonomy" id="1234261"/>
    <lineage>
        <taxon>Eukaryota</taxon>
        <taxon>Metazoa</taxon>
        <taxon>Spiralia</taxon>
        <taxon>Gnathifera</taxon>
        <taxon>Rotifera</taxon>
        <taxon>Eurotatoria</taxon>
        <taxon>Bdelloidea</taxon>
        <taxon>Philodinida</taxon>
        <taxon>Philodinidae</taxon>
        <taxon>Didymodactylos</taxon>
    </lineage>
</organism>
<dbReference type="Proteomes" id="UP000681722">
    <property type="component" value="Unassembled WGS sequence"/>
</dbReference>
<dbReference type="Gene3D" id="3.30.70.270">
    <property type="match status" value="1"/>
</dbReference>
<dbReference type="InterPro" id="IPR043128">
    <property type="entry name" value="Rev_trsase/Diguanyl_cyclase"/>
</dbReference>
<gene>
    <name evidence="2" type="ORF">SRO942_LOCUS48304</name>
</gene>
<comment type="caution">
    <text evidence="2">The sequence shown here is derived from an EMBL/GenBank/DDBJ whole genome shotgun (WGS) entry which is preliminary data.</text>
</comment>
<dbReference type="OrthoDB" id="420169at2759"/>
<dbReference type="FunFam" id="3.30.70.270:FF:000003">
    <property type="entry name" value="Transposon Ty3-G Gag-Pol polyprotein"/>
    <property type="match status" value="1"/>
</dbReference>
<dbReference type="EMBL" id="CAJOBC010123704">
    <property type="protein sequence ID" value="CAF4585648.1"/>
    <property type="molecule type" value="Genomic_DNA"/>
</dbReference>
<feature type="non-terminal residue" evidence="2">
    <location>
        <position position="1"/>
    </location>
</feature>
<accession>A0A8S2YXD6</accession>
<dbReference type="InterPro" id="IPR000477">
    <property type="entry name" value="RT_dom"/>
</dbReference>
<dbReference type="SUPFAM" id="SSF56672">
    <property type="entry name" value="DNA/RNA polymerases"/>
    <property type="match status" value="1"/>
</dbReference>
<dbReference type="InterPro" id="IPR043502">
    <property type="entry name" value="DNA/RNA_pol_sf"/>
</dbReference>
<protein>
    <recommendedName>
        <fullName evidence="1">Reverse transcriptase domain-containing protein</fullName>
    </recommendedName>
</protein>
<dbReference type="AlphaFoldDB" id="A0A8S2YXD6"/>
<dbReference type="InterPro" id="IPR050951">
    <property type="entry name" value="Retrovirus_Pol_polyprotein"/>
</dbReference>
<dbReference type="PANTHER" id="PTHR37984">
    <property type="entry name" value="PROTEIN CBG26694"/>
    <property type="match status" value="1"/>
</dbReference>
<evidence type="ECO:0000313" key="2">
    <source>
        <dbReference type="EMBL" id="CAF4585648.1"/>
    </source>
</evidence>
<evidence type="ECO:0000313" key="3">
    <source>
        <dbReference type="Proteomes" id="UP000681722"/>
    </source>
</evidence>
<dbReference type="PANTHER" id="PTHR37984:SF5">
    <property type="entry name" value="PROTEIN NYNRIN-LIKE"/>
    <property type="match status" value="1"/>
</dbReference>
<proteinExistence type="predicted"/>